<keyword evidence="3" id="KW-1185">Reference proteome</keyword>
<dbReference type="Proteomes" id="UP001341840">
    <property type="component" value="Unassembled WGS sequence"/>
</dbReference>
<sequence>MVQSDDGQLPVEQPSAARRRRAPAGRGRRGGQPELAEPHPPPTENDAIPESLPHAEAHDFDYGMTDADFLSLGLAGPSFPTTDTQVGPIHSSAPMMQLHIEAPWPSFSEQTVPPQTSYHPVSDPSSWGTPVQHKEPFAHMSDSVSPSAYEAHRMEGIESDESRGSQDIRGHMEDVVDLPRRETRPPPCGTGGCRNARVVRRGRGRGGQ</sequence>
<feature type="compositionally biased region" description="Polar residues" evidence="1">
    <location>
        <begin position="109"/>
        <end position="129"/>
    </location>
</feature>
<reference evidence="2 3" key="1">
    <citation type="journal article" date="2023" name="Plants (Basel)">
        <title>Bridging the Gap: Combining Genomics and Transcriptomics Approaches to Understand Stylosanthes scabra, an Orphan Legume from the Brazilian Caatinga.</title>
        <authorList>
            <person name="Ferreira-Neto J.R.C."/>
            <person name="da Silva M.D."/>
            <person name="Binneck E."/>
            <person name="de Melo N.F."/>
            <person name="da Silva R.H."/>
            <person name="de Melo A.L.T.M."/>
            <person name="Pandolfi V."/>
            <person name="Bustamante F.O."/>
            <person name="Brasileiro-Vidal A.C."/>
            <person name="Benko-Iseppon A.M."/>
        </authorList>
    </citation>
    <scope>NUCLEOTIDE SEQUENCE [LARGE SCALE GENOMIC DNA]</scope>
    <source>
        <tissue evidence="2">Leaves</tissue>
    </source>
</reference>
<comment type="caution">
    <text evidence="2">The sequence shown here is derived from an EMBL/GenBank/DDBJ whole genome shotgun (WGS) entry which is preliminary data.</text>
</comment>
<feature type="compositionally biased region" description="Basic residues" evidence="1">
    <location>
        <begin position="197"/>
        <end position="208"/>
    </location>
</feature>
<feature type="region of interest" description="Disordered" evidence="1">
    <location>
        <begin position="1"/>
        <end position="59"/>
    </location>
</feature>
<dbReference type="EMBL" id="JASCZI010151259">
    <property type="protein sequence ID" value="MED6171469.1"/>
    <property type="molecule type" value="Genomic_DNA"/>
</dbReference>
<evidence type="ECO:0000256" key="1">
    <source>
        <dbReference type="SAM" id="MobiDB-lite"/>
    </source>
</evidence>
<proteinExistence type="predicted"/>
<gene>
    <name evidence="2" type="ORF">PIB30_040988</name>
</gene>
<evidence type="ECO:0000313" key="3">
    <source>
        <dbReference type="Proteomes" id="UP001341840"/>
    </source>
</evidence>
<evidence type="ECO:0000313" key="2">
    <source>
        <dbReference type="EMBL" id="MED6171469.1"/>
    </source>
</evidence>
<feature type="region of interest" description="Disordered" evidence="1">
    <location>
        <begin position="109"/>
        <end position="208"/>
    </location>
</feature>
<name>A0ABU6VD96_9FABA</name>
<feature type="compositionally biased region" description="Basic residues" evidence="1">
    <location>
        <begin position="17"/>
        <end position="29"/>
    </location>
</feature>
<feature type="compositionally biased region" description="Basic and acidic residues" evidence="1">
    <location>
        <begin position="150"/>
        <end position="184"/>
    </location>
</feature>
<organism evidence="2 3">
    <name type="scientific">Stylosanthes scabra</name>
    <dbReference type="NCBI Taxonomy" id="79078"/>
    <lineage>
        <taxon>Eukaryota</taxon>
        <taxon>Viridiplantae</taxon>
        <taxon>Streptophyta</taxon>
        <taxon>Embryophyta</taxon>
        <taxon>Tracheophyta</taxon>
        <taxon>Spermatophyta</taxon>
        <taxon>Magnoliopsida</taxon>
        <taxon>eudicotyledons</taxon>
        <taxon>Gunneridae</taxon>
        <taxon>Pentapetalae</taxon>
        <taxon>rosids</taxon>
        <taxon>fabids</taxon>
        <taxon>Fabales</taxon>
        <taxon>Fabaceae</taxon>
        <taxon>Papilionoideae</taxon>
        <taxon>50 kb inversion clade</taxon>
        <taxon>dalbergioids sensu lato</taxon>
        <taxon>Dalbergieae</taxon>
        <taxon>Pterocarpus clade</taxon>
        <taxon>Stylosanthes</taxon>
    </lineage>
</organism>
<accession>A0ABU6VD96</accession>
<protein>
    <submittedName>
        <fullName evidence="2">Uncharacterized protein</fullName>
    </submittedName>
</protein>